<dbReference type="InterPro" id="IPR049932">
    <property type="entry name" value="NEAP1-4"/>
</dbReference>
<evidence type="ECO:0000256" key="1">
    <source>
        <dbReference type="SAM" id="Coils"/>
    </source>
</evidence>
<keyword evidence="3" id="KW-1185">Reference proteome</keyword>
<sequence length="432" mass="49792">MRSRVVAQQLKECRASEGLYAVAAWGAREELEWWDWLPMTKVVADERDSLLKAVNCVEVESVLIQCNRQHQRNSSICCSGICIEVMMSVEEKPTSSSASSTVTVVRREVDPLLKDLNEKKQSFRRNVVSLASELKDVRGRLASQEKCFARETLTRQEAETKAKIMENEISRLQKSLEERNVQLQESTYAADMCDKDLDDLRSQLLATKATTDASAQSAQSAELQCLALLKELEEKNFSLKEHEVHINKLGEKIDILQKNLQARDLSQIQLKDEVMRIEHEIMQALAKAGANKDCELRKILDEVSPKNIEKMNKLLTVKDEDIAKLRDEIRIMSAHWKLKTKELESQLEKHRRADQELKKKVLKLEFCLQEARAQTRKLQRMGERRDKALKKLRDQLAAKQPTITRRKNFWETPSFKIVASMSMVILVIFSKR</sequence>
<evidence type="ECO:0000313" key="2">
    <source>
        <dbReference type="EMBL" id="CAI9764557.1"/>
    </source>
</evidence>
<proteinExistence type="predicted"/>
<dbReference type="AlphaFoldDB" id="A0AAD1ZCK3"/>
<reference evidence="2" key="1">
    <citation type="submission" date="2023-05" db="EMBL/GenBank/DDBJ databases">
        <authorList>
            <person name="Huff M."/>
        </authorList>
    </citation>
    <scope>NUCLEOTIDE SEQUENCE</scope>
</reference>
<dbReference type="SUPFAM" id="SSF57997">
    <property type="entry name" value="Tropomyosin"/>
    <property type="match status" value="1"/>
</dbReference>
<protein>
    <submittedName>
        <fullName evidence="2">Uncharacterized protein</fullName>
    </submittedName>
</protein>
<dbReference type="Proteomes" id="UP000834106">
    <property type="component" value="Chromosome 7"/>
</dbReference>
<dbReference type="PANTHER" id="PTHR48145">
    <property type="entry name" value="NUCLEAR ENVELOPE-ASSOCIATED PROTEIN 1"/>
    <property type="match status" value="1"/>
</dbReference>
<feature type="coiled-coil region" evidence="1">
    <location>
        <begin position="308"/>
        <end position="360"/>
    </location>
</feature>
<accession>A0AAD1ZCK3</accession>
<dbReference type="PANTHER" id="PTHR48145:SF5">
    <property type="entry name" value="NUCLEAR ENVELOPE-ASSOCIATED PROTEIN 2"/>
    <property type="match status" value="1"/>
</dbReference>
<gene>
    <name evidence="2" type="ORF">FPE_LOCUS11987</name>
</gene>
<name>A0AAD1ZCK3_9LAMI</name>
<dbReference type="EMBL" id="OU503042">
    <property type="protein sequence ID" value="CAI9764557.1"/>
    <property type="molecule type" value="Genomic_DNA"/>
</dbReference>
<evidence type="ECO:0000313" key="3">
    <source>
        <dbReference type="Proteomes" id="UP000834106"/>
    </source>
</evidence>
<dbReference type="Gene3D" id="1.20.5.170">
    <property type="match status" value="1"/>
</dbReference>
<keyword evidence="1" id="KW-0175">Coiled coil</keyword>
<organism evidence="2 3">
    <name type="scientific">Fraxinus pennsylvanica</name>
    <dbReference type="NCBI Taxonomy" id="56036"/>
    <lineage>
        <taxon>Eukaryota</taxon>
        <taxon>Viridiplantae</taxon>
        <taxon>Streptophyta</taxon>
        <taxon>Embryophyta</taxon>
        <taxon>Tracheophyta</taxon>
        <taxon>Spermatophyta</taxon>
        <taxon>Magnoliopsida</taxon>
        <taxon>eudicotyledons</taxon>
        <taxon>Gunneridae</taxon>
        <taxon>Pentapetalae</taxon>
        <taxon>asterids</taxon>
        <taxon>lamiids</taxon>
        <taxon>Lamiales</taxon>
        <taxon>Oleaceae</taxon>
        <taxon>Oleeae</taxon>
        <taxon>Fraxinus</taxon>
    </lineage>
</organism>
<feature type="coiled-coil region" evidence="1">
    <location>
        <begin position="113"/>
        <end position="182"/>
    </location>
</feature>